<dbReference type="InterPro" id="IPR004358">
    <property type="entry name" value="Sig_transdc_His_kin-like_C"/>
</dbReference>
<dbReference type="CDD" id="cd00082">
    <property type="entry name" value="HisKA"/>
    <property type="match status" value="1"/>
</dbReference>
<dbReference type="Pfam" id="PF02518">
    <property type="entry name" value="HATPase_c"/>
    <property type="match status" value="1"/>
</dbReference>
<name>A0ABR9EIF8_9GAMM</name>
<feature type="domain" description="Histidine kinase" evidence="10">
    <location>
        <begin position="227"/>
        <end position="425"/>
    </location>
</feature>
<dbReference type="EC" id="2.7.13.3" evidence="2"/>
<keyword evidence="12" id="KW-1185">Reference proteome</keyword>
<protein>
    <recommendedName>
        <fullName evidence="2">histidine kinase</fullName>
        <ecNumber evidence="2">2.7.13.3</ecNumber>
    </recommendedName>
</protein>
<dbReference type="InterPro" id="IPR050351">
    <property type="entry name" value="BphY/WalK/GraS-like"/>
</dbReference>
<evidence type="ECO:0000256" key="6">
    <source>
        <dbReference type="ARBA" id="ARBA00022777"/>
    </source>
</evidence>
<evidence type="ECO:0000313" key="11">
    <source>
        <dbReference type="EMBL" id="MBE0370781.1"/>
    </source>
</evidence>
<evidence type="ECO:0000259" key="10">
    <source>
        <dbReference type="PROSITE" id="PS50109"/>
    </source>
</evidence>
<dbReference type="InterPro" id="IPR005467">
    <property type="entry name" value="His_kinase_dom"/>
</dbReference>
<keyword evidence="7" id="KW-0067">ATP-binding</keyword>
<comment type="caution">
    <text evidence="11">The sequence shown here is derived from an EMBL/GenBank/DDBJ whole genome shotgun (WGS) entry which is preliminary data.</text>
</comment>
<evidence type="ECO:0000256" key="5">
    <source>
        <dbReference type="ARBA" id="ARBA00022741"/>
    </source>
</evidence>
<dbReference type="PANTHER" id="PTHR42878">
    <property type="entry name" value="TWO-COMPONENT HISTIDINE KINASE"/>
    <property type="match status" value="1"/>
</dbReference>
<gene>
    <name evidence="11" type="ORF">PAUR_b0882</name>
</gene>
<keyword evidence="4" id="KW-0808">Transferase</keyword>
<dbReference type="RefSeq" id="WP_192509831.1">
    <property type="nucleotide sequence ID" value="NZ_AQGV01000015.1"/>
</dbReference>
<dbReference type="InterPro" id="IPR036890">
    <property type="entry name" value="HATPase_C_sf"/>
</dbReference>
<evidence type="ECO:0000256" key="8">
    <source>
        <dbReference type="ARBA" id="ARBA00023012"/>
    </source>
</evidence>
<dbReference type="InterPro" id="IPR003661">
    <property type="entry name" value="HisK_dim/P_dom"/>
</dbReference>
<dbReference type="InterPro" id="IPR036097">
    <property type="entry name" value="HisK_dim/P_sf"/>
</dbReference>
<evidence type="ECO:0000256" key="4">
    <source>
        <dbReference type="ARBA" id="ARBA00022679"/>
    </source>
</evidence>
<keyword evidence="6" id="KW-0418">Kinase</keyword>
<reference evidence="11 12" key="1">
    <citation type="submission" date="2015-03" db="EMBL/GenBank/DDBJ databases">
        <title>Genome sequence of Pseudoalteromonas aurantia.</title>
        <authorList>
            <person name="Xie B.-B."/>
            <person name="Rong J.-C."/>
            <person name="Qin Q.-L."/>
            <person name="Zhang Y.-Z."/>
        </authorList>
    </citation>
    <scope>NUCLEOTIDE SEQUENCE [LARGE SCALE GENOMIC DNA]</scope>
    <source>
        <strain evidence="11 12">208</strain>
    </source>
</reference>
<organism evidence="11 12">
    <name type="scientific">Pseudoalteromonas aurantia 208</name>
    <dbReference type="NCBI Taxonomy" id="1314867"/>
    <lineage>
        <taxon>Bacteria</taxon>
        <taxon>Pseudomonadati</taxon>
        <taxon>Pseudomonadota</taxon>
        <taxon>Gammaproteobacteria</taxon>
        <taxon>Alteromonadales</taxon>
        <taxon>Pseudoalteromonadaceae</taxon>
        <taxon>Pseudoalteromonas</taxon>
    </lineage>
</organism>
<dbReference type="SUPFAM" id="SSF47384">
    <property type="entry name" value="Homodimeric domain of signal transducing histidine kinase"/>
    <property type="match status" value="1"/>
</dbReference>
<dbReference type="SMART" id="SM00387">
    <property type="entry name" value="HATPase_c"/>
    <property type="match status" value="1"/>
</dbReference>
<evidence type="ECO:0000256" key="7">
    <source>
        <dbReference type="ARBA" id="ARBA00022840"/>
    </source>
</evidence>
<feature type="transmembrane region" description="Helical" evidence="9">
    <location>
        <begin position="12"/>
        <end position="32"/>
    </location>
</feature>
<feature type="transmembrane region" description="Helical" evidence="9">
    <location>
        <begin position="38"/>
        <end position="58"/>
    </location>
</feature>
<evidence type="ECO:0000256" key="2">
    <source>
        <dbReference type="ARBA" id="ARBA00012438"/>
    </source>
</evidence>
<keyword evidence="9" id="KW-0472">Membrane</keyword>
<evidence type="ECO:0000313" key="12">
    <source>
        <dbReference type="Proteomes" id="UP000615755"/>
    </source>
</evidence>
<dbReference type="Gene3D" id="1.10.287.130">
    <property type="match status" value="1"/>
</dbReference>
<keyword evidence="9" id="KW-1133">Transmembrane helix</keyword>
<evidence type="ECO:0000256" key="9">
    <source>
        <dbReference type="SAM" id="Phobius"/>
    </source>
</evidence>
<sequence>MKFSSQEQLFKVLSVINYLILILLTLSFVWVYTRDGLYVVTAFMVLTPIYVTLFCSIYNQFFAPYRAMQTALDAIRFSDTSVKTVPIYQSGVAAQLHHELEHITTIFGQWQSEQNQHALLVNELLQALDSPILIVNQDYRLIMGNVALTHWLDADWRLKKLEIITEIGFRRVDEKWCFTNGAIAAAHQLRGSEISLNGEKHHLLLISNIKSELKQSQTDAWRQLVKVLSHEIKNSLTPIKSIAQTLEQFSHDDTQKQMLSVIVERSVHLQQFVSNYSSLERQVELHKCNVALHPLFLSVRQLYPHCEISILVNVEQWNLDPILIEQVLINLLKNAMESCEAGDIVPHIALRADQNEFGLTIDVIDNGIGLGSAEHLFVPLYTTKQHGQGIGLVWCRKVIEQHGGTLTLTAREGSGAVATLVLHAH</sequence>
<dbReference type="Pfam" id="PF00512">
    <property type="entry name" value="HisKA"/>
    <property type="match status" value="1"/>
</dbReference>
<dbReference type="PRINTS" id="PR00344">
    <property type="entry name" value="BCTRLSENSOR"/>
</dbReference>
<dbReference type="Gene3D" id="3.30.565.10">
    <property type="entry name" value="Histidine kinase-like ATPase, C-terminal domain"/>
    <property type="match status" value="1"/>
</dbReference>
<keyword evidence="9" id="KW-0812">Transmembrane</keyword>
<accession>A0ABR9EIF8</accession>
<dbReference type="InterPro" id="IPR003594">
    <property type="entry name" value="HATPase_dom"/>
</dbReference>
<dbReference type="EMBL" id="AQGV01000015">
    <property type="protein sequence ID" value="MBE0370781.1"/>
    <property type="molecule type" value="Genomic_DNA"/>
</dbReference>
<comment type="catalytic activity">
    <reaction evidence="1">
        <text>ATP + protein L-histidine = ADP + protein N-phospho-L-histidine.</text>
        <dbReference type="EC" id="2.7.13.3"/>
    </reaction>
</comment>
<evidence type="ECO:0000256" key="3">
    <source>
        <dbReference type="ARBA" id="ARBA00022553"/>
    </source>
</evidence>
<dbReference type="PROSITE" id="PS50109">
    <property type="entry name" value="HIS_KIN"/>
    <property type="match status" value="1"/>
</dbReference>
<dbReference type="SUPFAM" id="SSF55874">
    <property type="entry name" value="ATPase domain of HSP90 chaperone/DNA topoisomerase II/histidine kinase"/>
    <property type="match status" value="1"/>
</dbReference>
<keyword evidence="5" id="KW-0547">Nucleotide-binding</keyword>
<evidence type="ECO:0000256" key="1">
    <source>
        <dbReference type="ARBA" id="ARBA00000085"/>
    </source>
</evidence>
<dbReference type="PANTHER" id="PTHR42878:SF7">
    <property type="entry name" value="SENSOR HISTIDINE KINASE GLRK"/>
    <property type="match status" value="1"/>
</dbReference>
<dbReference type="SMART" id="SM00388">
    <property type="entry name" value="HisKA"/>
    <property type="match status" value="1"/>
</dbReference>
<keyword evidence="8" id="KW-0902">Two-component regulatory system</keyword>
<proteinExistence type="predicted"/>
<keyword evidence="3" id="KW-0597">Phosphoprotein</keyword>
<dbReference type="Proteomes" id="UP000615755">
    <property type="component" value="Unassembled WGS sequence"/>
</dbReference>